<protein>
    <submittedName>
        <fullName evidence="1">Uncharacterized protein</fullName>
    </submittedName>
</protein>
<sequence length="133" mass="15158">MDAVLYTRCSGKEVFSHLRYLFYSSPPKRDCPGHKSGKPLGSVRQHPITDSCFLEMTTSNVNGEQKTTTSSFVHSCSHLTSVVKYTSTNKLRHHEIYDSVRDCSGPVGYLPRLCHHHQVLQECSRGERMHKTY</sequence>
<gene>
    <name evidence="1" type="ORF">NPIL_673821</name>
</gene>
<organism evidence="1 2">
    <name type="scientific">Nephila pilipes</name>
    <name type="common">Giant wood spider</name>
    <name type="synonym">Nephila maculata</name>
    <dbReference type="NCBI Taxonomy" id="299642"/>
    <lineage>
        <taxon>Eukaryota</taxon>
        <taxon>Metazoa</taxon>
        <taxon>Ecdysozoa</taxon>
        <taxon>Arthropoda</taxon>
        <taxon>Chelicerata</taxon>
        <taxon>Arachnida</taxon>
        <taxon>Araneae</taxon>
        <taxon>Araneomorphae</taxon>
        <taxon>Entelegynae</taxon>
        <taxon>Araneoidea</taxon>
        <taxon>Nephilidae</taxon>
        <taxon>Nephila</taxon>
    </lineage>
</organism>
<dbReference type="Proteomes" id="UP000887013">
    <property type="component" value="Unassembled WGS sequence"/>
</dbReference>
<keyword evidence="2" id="KW-1185">Reference proteome</keyword>
<name>A0A8X6MYB7_NEPPI</name>
<proteinExistence type="predicted"/>
<accession>A0A8X6MYB7</accession>
<evidence type="ECO:0000313" key="2">
    <source>
        <dbReference type="Proteomes" id="UP000887013"/>
    </source>
</evidence>
<evidence type="ECO:0000313" key="1">
    <source>
        <dbReference type="EMBL" id="GFS83496.1"/>
    </source>
</evidence>
<dbReference type="AlphaFoldDB" id="A0A8X6MYB7"/>
<dbReference type="EMBL" id="BMAW01003422">
    <property type="protein sequence ID" value="GFS83496.1"/>
    <property type="molecule type" value="Genomic_DNA"/>
</dbReference>
<reference evidence="1" key="1">
    <citation type="submission" date="2020-08" db="EMBL/GenBank/DDBJ databases">
        <title>Multicomponent nature underlies the extraordinary mechanical properties of spider dragline silk.</title>
        <authorList>
            <person name="Kono N."/>
            <person name="Nakamura H."/>
            <person name="Mori M."/>
            <person name="Yoshida Y."/>
            <person name="Ohtoshi R."/>
            <person name="Malay A.D."/>
            <person name="Moran D.A.P."/>
            <person name="Tomita M."/>
            <person name="Numata K."/>
            <person name="Arakawa K."/>
        </authorList>
    </citation>
    <scope>NUCLEOTIDE SEQUENCE</scope>
</reference>
<comment type="caution">
    <text evidence="1">The sequence shown here is derived from an EMBL/GenBank/DDBJ whole genome shotgun (WGS) entry which is preliminary data.</text>
</comment>